<feature type="transmembrane region" description="Helical" evidence="1">
    <location>
        <begin position="12"/>
        <end position="33"/>
    </location>
</feature>
<feature type="transmembrane region" description="Helical" evidence="1">
    <location>
        <begin position="45"/>
        <end position="65"/>
    </location>
</feature>
<dbReference type="STRING" id="651661.SAMN05660293_00968"/>
<keyword evidence="1" id="KW-0812">Transmembrane</keyword>
<evidence type="ECO:0000313" key="2">
    <source>
        <dbReference type="EMBL" id="SKB55389.1"/>
    </source>
</evidence>
<sequence>MNQQHTYRKRFWMFPIFGFAAALLLGAIVRWLWNAILPDLVNANPISYWQAVGLIVLCRILFGNFGGGPGRWRKPGFGGNFRGEGGPGFGASWRNKWMDMTDEDRKKFKQEMRRRCGKPPENE</sequence>
<dbReference type="AlphaFoldDB" id="A0A1T5C7M0"/>
<keyword evidence="1" id="KW-0472">Membrane</keyword>
<dbReference type="RefSeq" id="WP_229208281.1">
    <property type="nucleotide sequence ID" value="NZ_FUZA01000001.1"/>
</dbReference>
<keyword evidence="1" id="KW-1133">Transmembrane helix</keyword>
<keyword evidence="3" id="KW-1185">Reference proteome</keyword>
<evidence type="ECO:0000256" key="1">
    <source>
        <dbReference type="SAM" id="Phobius"/>
    </source>
</evidence>
<reference evidence="3" key="1">
    <citation type="submission" date="2017-02" db="EMBL/GenBank/DDBJ databases">
        <authorList>
            <person name="Varghese N."/>
            <person name="Submissions S."/>
        </authorList>
    </citation>
    <scope>NUCLEOTIDE SEQUENCE [LARGE SCALE GENOMIC DNA]</scope>
    <source>
        <strain evidence="3">DSM 22270</strain>
    </source>
</reference>
<organism evidence="2 3">
    <name type="scientific">Dyadobacter psychrophilus</name>
    <dbReference type="NCBI Taxonomy" id="651661"/>
    <lineage>
        <taxon>Bacteria</taxon>
        <taxon>Pseudomonadati</taxon>
        <taxon>Bacteroidota</taxon>
        <taxon>Cytophagia</taxon>
        <taxon>Cytophagales</taxon>
        <taxon>Spirosomataceae</taxon>
        <taxon>Dyadobacter</taxon>
    </lineage>
</organism>
<name>A0A1T5C7M0_9BACT</name>
<proteinExistence type="predicted"/>
<protein>
    <submittedName>
        <fullName evidence="2">Uncharacterized protein</fullName>
    </submittedName>
</protein>
<gene>
    <name evidence="2" type="ORF">SAMN05660293_00968</name>
</gene>
<evidence type="ECO:0000313" key="3">
    <source>
        <dbReference type="Proteomes" id="UP000190897"/>
    </source>
</evidence>
<dbReference type="Proteomes" id="UP000190897">
    <property type="component" value="Unassembled WGS sequence"/>
</dbReference>
<accession>A0A1T5C7M0</accession>
<dbReference type="EMBL" id="FUZA01000001">
    <property type="protein sequence ID" value="SKB55389.1"/>
    <property type="molecule type" value="Genomic_DNA"/>
</dbReference>